<protein>
    <recommendedName>
        <fullName evidence="1">Tc1-like transposase DDE domain-containing protein</fullName>
    </recommendedName>
</protein>
<reference evidence="2" key="2">
    <citation type="submission" date="2025-09" db="UniProtKB">
        <authorList>
            <consortium name="Ensembl"/>
        </authorList>
    </citation>
    <scope>IDENTIFICATION</scope>
</reference>
<dbReference type="Pfam" id="PF13358">
    <property type="entry name" value="DDE_3"/>
    <property type="match status" value="1"/>
</dbReference>
<evidence type="ECO:0000313" key="2">
    <source>
        <dbReference type="Ensembl" id="ENSLLEP00000040134.1"/>
    </source>
</evidence>
<reference evidence="2" key="1">
    <citation type="submission" date="2025-08" db="UniProtKB">
        <authorList>
            <consortium name="Ensembl"/>
        </authorList>
    </citation>
    <scope>IDENTIFICATION</scope>
</reference>
<organism evidence="2 3">
    <name type="scientific">Leptobrachium leishanense</name>
    <name type="common">Leishan spiny toad</name>
    <dbReference type="NCBI Taxonomy" id="445787"/>
    <lineage>
        <taxon>Eukaryota</taxon>
        <taxon>Metazoa</taxon>
        <taxon>Chordata</taxon>
        <taxon>Craniata</taxon>
        <taxon>Vertebrata</taxon>
        <taxon>Euteleostomi</taxon>
        <taxon>Amphibia</taxon>
        <taxon>Batrachia</taxon>
        <taxon>Anura</taxon>
        <taxon>Pelobatoidea</taxon>
        <taxon>Megophryidae</taxon>
        <taxon>Leptobrachium</taxon>
    </lineage>
</organism>
<dbReference type="InterPro" id="IPR038717">
    <property type="entry name" value="Tc1-like_DDE_dom"/>
</dbReference>
<dbReference type="Gene3D" id="3.30.420.10">
    <property type="entry name" value="Ribonuclease H-like superfamily/Ribonuclease H"/>
    <property type="match status" value="1"/>
</dbReference>
<dbReference type="OrthoDB" id="8663161at2759"/>
<accession>A0A8C5QN14</accession>
<dbReference type="Ensembl" id="ENSLLET00000041759.1">
    <property type="protein sequence ID" value="ENSLLEP00000040134.1"/>
    <property type="gene ID" value="ENSLLEG00000025524.1"/>
</dbReference>
<name>A0A8C5QN14_9ANUR</name>
<evidence type="ECO:0000259" key="1">
    <source>
        <dbReference type="Pfam" id="PF13358"/>
    </source>
</evidence>
<evidence type="ECO:0000313" key="3">
    <source>
        <dbReference type="Proteomes" id="UP000694569"/>
    </source>
</evidence>
<sequence>MRQQIIQHFENNIPQRQMAWNLVFGQNSSRVLWSKEKKDHPSCYQRQVQTPASIMVWWGVGAHDMERCTHLQQHMLPSRCRLSQGRPCIFHQDNSKPHSAWITSAWLHKQRVRVLSWPACSPDLSTNENVWSIMKCKIRPRTVAQLKTCIMDELGKIPLAKRNQMVSSVFRCLISVNKRKGDVARWYTVTCPNVCGVC</sequence>
<dbReference type="AlphaFoldDB" id="A0A8C5QN14"/>
<dbReference type="GeneTree" id="ENSGT01150000286900"/>
<keyword evidence="3" id="KW-1185">Reference proteome</keyword>
<feature type="domain" description="Tc1-like transposase DDE" evidence="1">
    <location>
        <begin position="84"/>
        <end position="147"/>
    </location>
</feature>
<dbReference type="InterPro" id="IPR036397">
    <property type="entry name" value="RNaseH_sf"/>
</dbReference>
<dbReference type="Proteomes" id="UP000694569">
    <property type="component" value="Unplaced"/>
</dbReference>
<dbReference type="GO" id="GO:0003676">
    <property type="term" value="F:nucleic acid binding"/>
    <property type="evidence" value="ECO:0007669"/>
    <property type="project" value="InterPro"/>
</dbReference>
<proteinExistence type="predicted"/>